<dbReference type="GO" id="GO:0005829">
    <property type="term" value="C:cytosol"/>
    <property type="evidence" value="ECO:0007669"/>
    <property type="project" value="TreeGrafter"/>
</dbReference>
<name>A0A2S2E0L4_9ALTE</name>
<keyword evidence="4 6" id="KW-0560">Oxidoreductase</keyword>
<dbReference type="InterPro" id="IPR046346">
    <property type="entry name" value="Aminoacid_DH-like_N_sf"/>
</dbReference>
<dbReference type="KEGG" id="salh:HMF8227_00695"/>
<dbReference type="EMBL" id="CP029347">
    <property type="protein sequence ID" value="AWL11191.1"/>
    <property type="molecule type" value="Genomic_DNA"/>
</dbReference>
<dbReference type="GO" id="GO:0004354">
    <property type="term" value="F:glutamate dehydrogenase (NADP+) activity"/>
    <property type="evidence" value="ECO:0007669"/>
    <property type="project" value="UniProtKB-EC"/>
</dbReference>
<gene>
    <name evidence="12" type="primary">gdhA</name>
    <name evidence="12" type="ORF">HMF8227_00695</name>
</gene>
<dbReference type="SMART" id="SM00839">
    <property type="entry name" value="ELFV_dehydrog"/>
    <property type="match status" value="1"/>
</dbReference>
<evidence type="ECO:0000256" key="5">
    <source>
        <dbReference type="ARBA" id="ARBA00048584"/>
    </source>
</evidence>
<comment type="similarity">
    <text evidence="2 6 10">Belongs to the Glu/Leu/Phe/Val dehydrogenases family.</text>
</comment>
<dbReference type="OrthoDB" id="9803297at2"/>
<dbReference type="SUPFAM" id="SSF53223">
    <property type="entry name" value="Aminoacid dehydrogenase-like, N-terminal domain"/>
    <property type="match status" value="1"/>
</dbReference>
<dbReference type="Gene3D" id="1.10.285.10">
    <property type="entry name" value="Glutamate Dehydrogenase, chain A, domain 3"/>
    <property type="match status" value="2"/>
</dbReference>
<keyword evidence="8" id="KW-0520">NAD</keyword>
<feature type="binding site" evidence="8">
    <location>
        <position position="165"/>
    </location>
    <ligand>
        <name>substrate</name>
    </ligand>
</feature>
<feature type="binding site" evidence="8">
    <location>
        <position position="90"/>
    </location>
    <ligand>
        <name>substrate</name>
    </ligand>
</feature>
<feature type="binding site" evidence="8">
    <location>
        <position position="240"/>
    </location>
    <ligand>
        <name>NAD(+)</name>
        <dbReference type="ChEBI" id="CHEBI:57540"/>
    </ligand>
</feature>
<evidence type="ECO:0000259" key="11">
    <source>
        <dbReference type="SMART" id="SM00839"/>
    </source>
</evidence>
<evidence type="ECO:0000313" key="13">
    <source>
        <dbReference type="Proteomes" id="UP000245728"/>
    </source>
</evidence>
<evidence type="ECO:0000256" key="6">
    <source>
        <dbReference type="PIRNR" id="PIRNR000185"/>
    </source>
</evidence>
<evidence type="ECO:0000313" key="12">
    <source>
        <dbReference type="EMBL" id="AWL11191.1"/>
    </source>
</evidence>
<proteinExistence type="inferred from homology"/>
<dbReference type="Proteomes" id="UP000245728">
    <property type="component" value="Chromosome"/>
</dbReference>
<dbReference type="SUPFAM" id="SSF51735">
    <property type="entry name" value="NAD(P)-binding Rossmann-fold domains"/>
    <property type="match status" value="1"/>
</dbReference>
<feature type="domain" description="Glutamate/phenylalanine/leucine/valine/L-tryptophan dehydrogenase C-terminal" evidence="11">
    <location>
        <begin position="202"/>
        <end position="442"/>
    </location>
</feature>
<keyword evidence="8" id="KW-0547">Nucleotide-binding</keyword>
<dbReference type="NCBIfam" id="NF006929">
    <property type="entry name" value="PRK09414.1"/>
    <property type="match status" value="1"/>
</dbReference>
<accession>A0A2S2E0L4</accession>
<dbReference type="Gene3D" id="3.40.50.720">
    <property type="entry name" value="NAD(P)-binding Rossmann-like Domain"/>
    <property type="match status" value="1"/>
</dbReference>
<evidence type="ECO:0000256" key="7">
    <source>
        <dbReference type="PIRSR" id="PIRSR000185-1"/>
    </source>
</evidence>
<dbReference type="InterPro" id="IPR014362">
    <property type="entry name" value="Glu_DH"/>
</dbReference>
<dbReference type="GO" id="GO:0006537">
    <property type="term" value="P:glutamate biosynthetic process"/>
    <property type="evidence" value="ECO:0007669"/>
    <property type="project" value="TreeGrafter"/>
</dbReference>
<organism evidence="12 13">
    <name type="scientific">Saliniradius amylolyticus</name>
    <dbReference type="NCBI Taxonomy" id="2183582"/>
    <lineage>
        <taxon>Bacteria</taxon>
        <taxon>Pseudomonadati</taxon>
        <taxon>Pseudomonadota</taxon>
        <taxon>Gammaproteobacteria</taxon>
        <taxon>Alteromonadales</taxon>
        <taxon>Alteromonadaceae</taxon>
        <taxon>Saliniradius</taxon>
    </lineage>
</organism>
<dbReference type="InterPro" id="IPR006097">
    <property type="entry name" value="Glu/Leu/Phe/Val/Trp_DH_dimer"/>
</dbReference>
<dbReference type="PIRSF" id="PIRSF000185">
    <property type="entry name" value="Glu_DH"/>
    <property type="match status" value="1"/>
</dbReference>
<evidence type="ECO:0000256" key="3">
    <source>
        <dbReference type="ARBA" id="ARBA00011643"/>
    </source>
</evidence>
<dbReference type="Pfam" id="PF00208">
    <property type="entry name" value="ELFV_dehydrog"/>
    <property type="match status" value="1"/>
</dbReference>
<dbReference type="InterPro" id="IPR036291">
    <property type="entry name" value="NAD(P)-bd_dom_sf"/>
</dbReference>
<dbReference type="PANTHER" id="PTHR43571:SF1">
    <property type="entry name" value="NADP-SPECIFIC GLUTAMATE DEHYDROGENASE 1-RELATED"/>
    <property type="match status" value="1"/>
</dbReference>
<sequence>MSQSLEDFQQWFEQRNPNAPEFQQAVMEVARCIWPELEAHPRYHSFRVLERLTEPDRTISFRVCWEDDNGEVRVNRGYRVQLSNALGPYKGGLRFHPSVNESVLKFLAFEQTFKNALTGLPMGSGKGGADFDPHGKSDREIMRFCQAYMLELHRHLGADVDIPAGDINVGPKEIGYLKGAFQRIKNNTGSVLTGKPPSSGGSELRLEATGYGLVLFVVNMLERIDDHLQDKKVVISGAGNVALHAADKVRTLGGKVVALSDSHGTLTCEAGFTADDLDAIHELKSGRHSLESFMNNDQAKWHKNEQPWSVPCDIALPCATQNELDESSANKLLDNGCWLVAEGANMPCTDKAQRLFQDKGILYAPGKASNAGGVAISGLEITQNRMGMSYQRDHLEQRLEEIMRRIHQQCVEFGQEHEHIDYVKGANIAGFKRVAETLVSFGIT</sequence>
<comment type="function">
    <text evidence="1">Catalyzes the reversible oxidative deamination of glutamate to alpha-ketoglutarate and ammonia.</text>
</comment>
<dbReference type="FunFam" id="3.40.50.720:FF:000030">
    <property type="entry name" value="Glutamate dehydrogenase"/>
    <property type="match status" value="1"/>
</dbReference>
<dbReference type="GO" id="GO:0000166">
    <property type="term" value="F:nucleotide binding"/>
    <property type="evidence" value="ECO:0007669"/>
    <property type="project" value="UniProtKB-KW"/>
</dbReference>
<evidence type="ECO:0000256" key="9">
    <source>
        <dbReference type="PIRSR" id="PIRSR000185-3"/>
    </source>
</evidence>
<dbReference type="InterPro" id="IPR050724">
    <property type="entry name" value="Glu_Leu_Phe_Val_DH"/>
</dbReference>
<comment type="catalytic activity">
    <reaction evidence="5">
        <text>L-glutamate + NADP(+) + H2O = 2-oxoglutarate + NH4(+) + NADPH + H(+)</text>
        <dbReference type="Rhea" id="RHEA:11612"/>
        <dbReference type="ChEBI" id="CHEBI:15377"/>
        <dbReference type="ChEBI" id="CHEBI:15378"/>
        <dbReference type="ChEBI" id="CHEBI:16810"/>
        <dbReference type="ChEBI" id="CHEBI:28938"/>
        <dbReference type="ChEBI" id="CHEBI:29985"/>
        <dbReference type="ChEBI" id="CHEBI:57783"/>
        <dbReference type="ChEBI" id="CHEBI:58349"/>
        <dbReference type="EC" id="1.4.1.4"/>
    </reaction>
</comment>
<evidence type="ECO:0000256" key="10">
    <source>
        <dbReference type="RuleBase" id="RU004417"/>
    </source>
</evidence>
<dbReference type="InterPro" id="IPR006095">
    <property type="entry name" value="Glu/Leu/Phe/Val/Trp_DH"/>
</dbReference>
<dbReference type="FunFam" id="3.40.50.10860:FF:000002">
    <property type="entry name" value="Glutamate dehydrogenase"/>
    <property type="match status" value="1"/>
</dbReference>
<evidence type="ECO:0000256" key="8">
    <source>
        <dbReference type="PIRSR" id="PIRSR000185-2"/>
    </source>
</evidence>
<reference evidence="12 13" key="1">
    <citation type="submission" date="2018-05" db="EMBL/GenBank/DDBJ databases">
        <title>Salinimonas sp. HMF8227 Genome sequencing and assembly.</title>
        <authorList>
            <person name="Kang H."/>
            <person name="Kang J."/>
            <person name="Cha I."/>
            <person name="Kim H."/>
            <person name="Joh K."/>
        </authorList>
    </citation>
    <scope>NUCLEOTIDE SEQUENCE [LARGE SCALE GENOMIC DNA]</scope>
    <source>
        <strain evidence="12 13">HMF8227</strain>
    </source>
</reference>
<feature type="active site" description="Proton donor" evidence="7">
    <location>
        <position position="126"/>
    </location>
</feature>
<dbReference type="Pfam" id="PF02812">
    <property type="entry name" value="ELFV_dehydrog_N"/>
    <property type="match status" value="1"/>
</dbReference>
<feature type="binding site" evidence="8">
    <location>
        <position position="209"/>
    </location>
    <ligand>
        <name>NAD(+)</name>
        <dbReference type="ChEBI" id="CHEBI:57540"/>
    </ligand>
</feature>
<dbReference type="PANTHER" id="PTHR43571">
    <property type="entry name" value="NADP-SPECIFIC GLUTAMATE DEHYDROGENASE 1-RELATED"/>
    <property type="match status" value="1"/>
</dbReference>
<evidence type="ECO:0000256" key="4">
    <source>
        <dbReference type="ARBA" id="ARBA00023002"/>
    </source>
</evidence>
<protein>
    <recommendedName>
        <fullName evidence="6">Glutamate dehydrogenase</fullName>
    </recommendedName>
</protein>
<dbReference type="InterPro" id="IPR006096">
    <property type="entry name" value="Glu/Leu/Phe/Val/Trp_DH_C"/>
</dbReference>
<dbReference type="RefSeq" id="WP_109338856.1">
    <property type="nucleotide sequence ID" value="NZ_CP029347.1"/>
</dbReference>
<comment type="subunit">
    <text evidence="3">Homohexamer.</text>
</comment>
<feature type="binding site" evidence="8">
    <location>
        <position position="377"/>
    </location>
    <ligand>
        <name>substrate</name>
    </ligand>
</feature>
<feature type="binding site" evidence="8">
    <location>
        <position position="114"/>
    </location>
    <ligand>
        <name>substrate</name>
    </ligand>
</feature>
<evidence type="ECO:0000256" key="1">
    <source>
        <dbReference type="ARBA" id="ARBA00003868"/>
    </source>
</evidence>
<keyword evidence="13" id="KW-1185">Reference proteome</keyword>
<dbReference type="PRINTS" id="PR00082">
    <property type="entry name" value="GLFDHDRGNASE"/>
</dbReference>
<dbReference type="AlphaFoldDB" id="A0A2S2E0L4"/>
<feature type="binding site" evidence="8">
    <location>
        <position position="111"/>
    </location>
    <ligand>
        <name>substrate</name>
    </ligand>
</feature>
<dbReference type="Gene3D" id="3.40.50.10860">
    <property type="entry name" value="Leucine Dehydrogenase, chain A, domain 1"/>
    <property type="match status" value="1"/>
</dbReference>
<evidence type="ECO:0000256" key="2">
    <source>
        <dbReference type="ARBA" id="ARBA00006382"/>
    </source>
</evidence>
<feature type="site" description="Important for catalysis" evidence="9">
    <location>
        <position position="166"/>
    </location>
</feature>